<dbReference type="SUPFAM" id="SSF52317">
    <property type="entry name" value="Class I glutamine amidotransferase-like"/>
    <property type="match status" value="1"/>
</dbReference>
<comment type="cofactor">
    <cofactor evidence="1 10 12">
        <name>heme</name>
        <dbReference type="ChEBI" id="CHEBI:30413"/>
    </cofactor>
</comment>
<feature type="binding site" evidence="13">
    <location>
        <position position="385"/>
    </location>
    <ligand>
        <name>heme</name>
        <dbReference type="ChEBI" id="CHEBI:30413"/>
    </ligand>
</feature>
<dbReference type="GO" id="GO:0046872">
    <property type="term" value="F:metal ion binding"/>
    <property type="evidence" value="ECO:0007669"/>
    <property type="project" value="UniProtKB-KW"/>
</dbReference>
<gene>
    <name evidence="17" type="ORF">BK671_28140</name>
</gene>
<dbReference type="SMART" id="SM01060">
    <property type="entry name" value="Catalase"/>
    <property type="match status" value="1"/>
</dbReference>
<dbReference type="GO" id="GO:0020037">
    <property type="term" value="F:heme binding"/>
    <property type="evidence" value="ECO:0007669"/>
    <property type="project" value="UniProtKB-UniRule"/>
</dbReference>
<keyword evidence="4 10" id="KW-0575">Peroxidase</keyword>
<dbReference type="AlphaFoldDB" id="A0A423KV46"/>
<dbReference type="Pfam" id="PF18011">
    <property type="entry name" value="Catalase_C"/>
    <property type="match status" value="1"/>
</dbReference>
<dbReference type="EC" id="1.11.1.6" evidence="10 14"/>
<evidence type="ECO:0000256" key="5">
    <source>
        <dbReference type="ARBA" id="ARBA00022617"/>
    </source>
</evidence>
<evidence type="ECO:0000313" key="17">
    <source>
        <dbReference type="EMBL" id="RON59917.1"/>
    </source>
</evidence>
<protein>
    <recommendedName>
        <fullName evidence="10 14">Catalase</fullName>
        <ecNumber evidence="10 14">1.11.1.6</ecNumber>
    </recommendedName>
</protein>
<evidence type="ECO:0000256" key="7">
    <source>
        <dbReference type="ARBA" id="ARBA00023002"/>
    </source>
</evidence>
<feature type="binding site" evidence="13">
    <location>
        <position position="177"/>
    </location>
    <ligand>
        <name>heme</name>
        <dbReference type="ChEBI" id="CHEBI:30413"/>
    </ligand>
</feature>
<evidence type="ECO:0000259" key="16">
    <source>
        <dbReference type="SMART" id="SM01060"/>
    </source>
</evidence>
<keyword evidence="7 10" id="KW-0560">Oxidoreductase</keyword>
<dbReference type="InterPro" id="IPR029062">
    <property type="entry name" value="Class_I_gatase-like"/>
</dbReference>
<sequence length="713" mass="78430">MSTKKPASGKSELAGTDTPDRANTNAKLDSLEKFRSDATGQALRTNQGVKIADNQNTLKAGPRGPSLLEDFIMREKITHFDHERIPERIVHARGTGAHGFFQAYENHAALTKAGFLQDPGKKTPVFVRFSTVQGPRGSGDTVRDVRGFAVKFFTDEGNFDLVGNNMPVFFIQDAIKFPDFVHAVKPEPHNEIPTGGSAHDTFWDFVSLVPESAHMVIWAMSDRAIPKSLRSMQGFGVHTFRLVNAEGKSRFVKFHWRPTAGTCSLVWDEAQKLAGKDTDYHRRDLWESIEMGDYPEWELGVQIIEEENEHDFEFDILDPTKLIPEEIVPITPLGKMTLNRNPDNFFAETEQVAFCPGHIVPGIDFSNDPLLQGRLFSYTDTQISRLGGPNFHELPINRPVAPFHNGQRDAQHRTVIDKGRASYEPNSIDGGWPKETPPAAQDGGFETYPERIDAAKIRQRSESFSDHFSQARLFFNSMSAHEKEHIIAAYSFELGKVEREFIRAREVNEILANIDLELAKRVAANLGLPAPTKGTVEVRKTSFDHSPSLSQANLLPENIKTRKVAILAANGVDGAAIDAMKKALAAEGAHAKLLGPTSAPVKTADGKSLPVDASMEGMPSVIFDAVFVPGGTASIKALSGDGVALHYVLEAYKHLKAIALQGEAKQLLDVLKLEADAGLLEGKDVGALTKPFFAAIGQHRVWAREPKAKTIPA</sequence>
<dbReference type="Gene3D" id="1.20.1370.20">
    <property type="match status" value="1"/>
</dbReference>
<organism evidence="17 18">
    <name type="scientific">Pseudomonas fluorescens</name>
    <dbReference type="NCBI Taxonomy" id="294"/>
    <lineage>
        <taxon>Bacteria</taxon>
        <taxon>Pseudomonadati</taxon>
        <taxon>Pseudomonadota</taxon>
        <taxon>Gammaproteobacteria</taxon>
        <taxon>Pseudomonadales</taxon>
        <taxon>Pseudomonadaceae</taxon>
        <taxon>Pseudomonas</taxon>
    </lineage>
</organism>
<feature type="region of interest" description="Disordered" evidence="15">
    <location>
        <begin position="422"/>
        <end position="444"/>
    </location>
</feature>
<dbReference type="Pfam" id="PF06628">
    <property type="entry name" value="Catalase-rel"/>
    <property type="match status" value="1"/>
</dbReference>
<dbReference type="InterPro" id="IPR024712">
    <property type="entry name" value="Catalase_clade2"/>
</dbReference>
<evidence type="ECO:0000256" key="10">
    <source>
        <dbReference type="PIRNR" id="PIRNR038927"/>
    </source>
</evidence>
<dbReference type="Gene3D" id="2.40.180.10">
    <property type="entry name" value="Catalase core domain"/>
    <property type="match status" value="1"/>
</dbReference>
<dbReference type="InterPro" id="IPR024708">
    <property type="entry name" value="Catalase_AS"/>
</dbReference>
<evidence type="ECO:0000256" key="14">
    <source>
        <dbReference type="RuleBase" id="RU000498"/>
    </source>
</evidence>
<proteinExistence type="inferred from homology"/>
<feature type="domain" description="Catalase core" evidence="16">
    <location>
        <begin position="44"/>
        <end position="432"/>
    </location>
</feature>
<dbReference type="InterPro" id="IPR041399">
    <property type="entry name" value="Catalase_large_C"/>
</dbReference>
<evidence type="ECO:0000256" key="9">
    <source>
        <dbReference type="ARBA" id="ARBA00023324"/>
    </source>
</evidence>
<keyword evidence="8 10" id="KW-0408">Iron</keyword>
<dbReference type="PRINTS" id="PR00067">
    <property type="entry name" value="CATALASE"/>
</dbReference>
<evidence type="ECO:0000256" key="11">
    <source>
        <dbReference type="PIRSR" id="PIRSR038927-1"/>
    </source>
</evidence>
<dbReference type="PANTHER" id="PTHR42821">
    <property type="entry name" value="CATALASE"/>
    <property type="match status" value="1"/>
</dbReference>
<dbReference type="GO" id="GO:0004096">
    <property type="term" value="F:catalase activity"/>
    <property type="evidence" value="ECO:0007669"/>
    <property type="project" value="UniProtKB-UniRule"/>
</dbReference>
<comment type="similarity">
    <text evidence="3">Belongs to the catalase family. HPII subfamily.</text>
</comment>
<feature type="binding site" description="axial binding residue" evidence="12">
    <location>
        <position position="378"/>
    </location>
    <ligand>
        <name>heme</name>
        <dbReference type="ChEBI" id="CHEBI:30413"/>
    </ligand>
    <ligandPart>
        <name>Fe</name>
        <dbReference type="ChEBI" id="CHEBI:18248"/>
    </ligandPart>
</feature>
<name>A0A423KV46_PSEFL</name>
<keyword evidence="5 10" id="KW-0349">Heme</keyword>
<dbReference type="InterPro" id="IPR010582">
    <property type="entry name" value="Catalase_immune_responsive"/>
</dbReference>
<dbReference type="Pfam" id="PF00199">
    <property type="entry name" value="Catalase"/>
    <property type="match status" value="1"/>
</dbReference>
<comment type="catalytic activity">
    <reaction evidence="10 14">
        <text>2 H2O2 = O2 + 2 H2O</text>
        <dbReference type="Rhea" id="RHEA:20309"/>
        <dbReference type="ChEBI" id="CHEBI:15377"/>
        <dbReference type="ChEBI" id="CHEBI:15379"/>
        <dbReference type="ChEBI" id="CHEBI:16240"/>
        <dbReference type="EC" id="1.11.1.6"/>
    </reaction>
</comment>
<accession>A0A423KV46</accession>
<feature type="binding site" evidence="13">
    <location>
        <position position="374"/>
    </location>
    <ligand>
        <name>heme</name>
        <dbReference type="ChEBI" id="CHEBI:30413"/>
    </ligand>
</feature>
<dbReference type="FunFam" id="2.40.180.10:FF:000003">
    <property type="entry name" value="Catalase"/>
    <property type="match status" value="1"/>
</dbReference>
<evidence type="ECO:0000256" key="1">
    <source>
        <dbReference type="ARBA" id="ARBA00001971"/>
    </source>
</evidence>
<evidence type="ECO:0000313" key="18">
    <source>
        <dbReference type="Proteomes" id="UP000285757"/>
    </source>
</evidence>
<dbReference type="SUPFAM" id="SSF56634">
    <property type="entry name" value="Heme-dependent catalase-like"/>
    <property type="match status" value="1"/>
</dbReference>
<feature type="binding site" evidence="13">
    <location>
        <position position="128"/>
    </location>
    <ligand>
        <name>heme</name>
        <dbReference type="ChEBI" id="CHEBI:30413"/>
    </ligand>
</feature>
<dbReference type="PROSITE" id="PS00438">
    <property type="entry name" value="CATALASE_2"/>
    <property type="match status" value="1"/>
</dbReference>
<dbReference type="FunFam" id="1.20.1370.20:FF:000001">
    <property type="entry name" value="Catalase HPII"/>
    <property type="match status" value="1"/>
</dbReference>
<evidence type="ECO:0000256" key="15">
    <source>
        <dbReference type="SAM" id="MobiDB-lite"/>
    </source>
</evidence>
<dbReference type="PIRSF" id="PIRSF038927">
    <property type="entry name" value="Catalase_clade2"/>
    <property type="match status" value="1"/>
</dbReference>
<dbReference type="InterPro" id="IPR043156">
    <property type="entry name" value="Catalase_clade2_helical"/>
</dbReference>
<evidence type="ECO:0000256" key="12">
    <source>
        <dbReference type="PIRSR" id="PIRSR038927-2"/>
    </source>
</evidence>
<dbReference type="GO" id="GO:0006979">
    <property type="term" value="P:response to oxidative stress"/>
    <property type="evidence" value="ECO:0007669"/>
    <property type="project" value="InterPro"/>
</dbReference>
<dbReference type="Gene3D" id="3.40.50.880">
    <property type="match status" value="1"/>
</dbReference>
<dbReference type="PROSITE" id="PS00437">
    <property type="entry name" value="CATALASE_1"/>
    <property type="match status" value="1"/>
</dbReference>
<evidence type="ECO:0000256" key="4">
    <source>
        <dbReference type="ARBA" id="ARBA00022559"/>
    </source>
</evidence>
<dbReference type="GO" id="GO:0005829">
    <property type="term" value="C:cytosol"/>
    <property type="evidence" value="ECO:0007669"/>
    <property type="project" value="TreeGrafter"/>
</dbReference>
<dbReference type="Proteomes" id="UP000285757">
    <property type="component" value="Unassembled WGS sequence"/>
</dbReference>
<comment type="function">
    <text evidence="2 10">Decomposes hydrogen peroxide into water and oxygen; serves to protect cells from the toxic effects of hydrogen peroxide.</text>
</comment>
<dbReference type="InterPro" id="IPR020835">
    <property type="entry name" value="Catalase_sf"/>
</dbReference>
<reference evidence="17 18" key="1">
    <citation type="submission" date="2016-10" db="EMBL/GenBank/DDBJ databases">
        <title>Comparative genome analysis of multiple Pseudomonas spp. focuses on biocontrol and plant growth promoting traits.</title>
        <authorList>
            <person name="Tao X.-Y."/>
            <person name="Taylor C.G."/>
        </authorList>
    </citation>
    <scope>NUCLEOTIDE SEQUENCE [LARGE SCALE GENOMIC DNA]</scope>
    <source>
        <strain evidence="17 18">24D3</strain>
    </source>
</reference>
<dbReference type="PANTHER" id="PTHR42821:SF1">
    <property type="entry name" value="CATALASE-B"/>
    <property type="match status" value="1"/>
</dbReference>
<feature type="region of interest" description="Disordered" evidence="15">
    <location>
        <begin position="1"/>
        <end position="33"/>
    </location>
</feature>
<feature type="binding site" evidence="13">
    <location>
        <position position="88"/>
    </location>
    <ligand>
        <name>heme</name>
        <dbReference type="ChEBI" id="CHEBI:30413"/>
    </ligand>
</feature>
<feature type="active site" evidence="11">
    <location>
        <position position="164"/>
    </location>
</feature>
<dbReference type="InterPro" id="IPR011614">
    <property type="entry name" value="Catalase_core"/>
</dbReference>
<comment type="caution">
    <text evidence="17">The sequence shown here is derived from an EMBL/GenBank/DDBJ whole genome shotgun (WGS) entry which is preliminary data.</text>
</comment>
<dbReference type="CDD" id="cd03132">
    <property type="entry name" value="GATase1_catalase"/>
    <property type="match status" value="1"/>
</dbReference>
<evidence type="ECO:0000256" key="3">
    <source>
        <dbReference type="ARBA" id="ARBA00010660"/>
    </source>
</evidence>
<dbReference type="GO" id="GO:0042744">
    <property type="term" value="P:hydrogen peroxide catabolic process"/>
    <property type="evidence" value="ECO:0007669"/>
    <property type="project" value="UniProtKB-UniRule"/>
</dbReference>
<evidence type="ECO:0000256" key="6">
    <source>
        <dbReference type="ARBA" id="ARBA00022723"/>
    </source>
</evidence>
<dbReference type="InterPro" id="IPR018028">
    <property type="entry name" value="Catalase"/>
</dbReference>
<dbReference type="RefSeq" id="WP_123536938.1">
    <property type="nucleotide sequence ID" value="NZ_MOBU01000032.1"/>
</dbReference>
<dbReference type="EMBL" id="MOBU01000032">
    <property type="protein sequence ID" value="RON59917.1"/>
    <property type="molecule type" value="Genomic_DNA"/>
</dbReference>
<dbReference type="PROSITE" id="PS51402">
    <property type="entry name" value="CATALASE_3"/>
    <property type="match status" value="1"/>
</dbReference>
<evidence type="ECO:0000256" key="8">
    <source>
        <dbReference type="ARBA" id="ARBA00023004"/>
    </source>
</evidence>
<dbReference type="InterPro" id="IPR002226">
    <property type="entry name" value="Catalase_haem_BS"/>
</dbReference>
<feature type="active site" evidence="11">
    <location>
        <position position="91"/>
    </location>
</feature>
<keyword evidence="9 10" id="KW-0376">Hydrogen peroxide</keyword>
<evidence type="ECO:0000256" key="2">
    <source>
        <dbReference type="ARBA" id="ARBA00002974"/>
    </source>
</evidence>
<dbReference type="CDD" id="cd08155">
    <property type="entry name" value="catalase_clade_2"/>
    <property type="match status" value="1"/>
</dbReference>
<evidence type="ECO:0000256" key="13">
    <source>
        <dbReference type="PIRSR" id="PIRSR038927-3"/>
    </source>
</evidence>
<dbReference type="NCBIfam" id="NF008422">
    <property type="entry name" value="PRK11249.1"/>
    <property type="match status" value="1"/>
</dbReference>
<keyword evidence="6 10" id="KW-0479">Metal-binding</keyword>